<dbReference type="AlphaFoldDB" id="A0A0R0AMB6"/>
<dbReference type="RefSeq" id="WP_057644765.1">
    <property type="nucleotide sequence ID" value="NZ_LLXU01000055.1"/>
</dbReference>
<dbReference type="EMBL" id="LLXU01000055">
    <property type="protein sequence ID" value="KRG46395.1"/>
    <property type="molecule type" value="Genomic_DNA"/>
</dbReference>
<proteinExistence type="predicted"/>
<sequence>MLALALAAPVAMAQETPDVPVPAPAAGQGGIVDLDAMVVRGVQPGPGLWKVTQGEHTLWILGTIAPLPDKMTWQADEVEEAIAQSQQILAAPSVMLDADVGFFGKLALVPSAMKAMKNPDGATLQDVLPADLYARWVPLKAYYLGRDGGIEKKRPMIAASELYQAAIKKNGLSRKPVVWPVVEAAAKRHGIKPTRTTLEFKVSDPKQALREFTAGGMDDSACFRSLLNAVQNDLPTMVERANAWAVGDIERLRNMPREDPTAACSAALSQTQFARSRGMDRLEERLREHWVGIVRKSLRENTGTFAVMPLSALLAPNGYLDALRAEGYEITAPE</sequence>
<dbReference type="STRING" id="676599.ARC20_05200"/>
<organism evidence="1 2">
    <name type="scientific">Stenotrophomonas panacihumi</name>
    <dbReference type="NCBI Taxonomy" id="676599"/>
    <lineage>
        <taxon>Bacteria</taxon>
        <taxon>Pseudomonadati</taxon>
        <taxon>Pseudomonadota</taxon>
        <taxon>Gammaproteobacteria</taxon>
        <taxon>Lysobacterales</taxon>
        <taxon>Lysobacteraceae</taxon>
        <taxon>Stenotrophomonas</taxon>
    </lineage>
</organism>
<dbReference type="InterPro" id="IPR002816">
    <property type="entry name" value="TraB/PrgY/GumN_fam"/>
</dbReference>
<gene>
    <name evidence="1" type="ORF">ARC20_05200</name>
</gene>
<dbReference type="Pfam" id="PF01963">
    <property type="entry name" value="TraB_PrgY_gumN"/>
    <property type="match status" value="1"/>
</dbReference>
<dbReference type="Proteomes" id="UP000051802">
    <property type="component" value="Unassembled WGS sequence"/>
</dbReference>
<comment type="caution">
    <text evidence="1">The sequence shown here is derived from an EMBL/GenBank/DDBJ whole genome shotgun (WGS) entry which is preliminary data.</text>
</comment>
<dbReference type="OrthoDB" id="8743055at2"/>
<name>A0A0R0AMB6_9GAMM</name>
<dbReference type="CDD" id="cd14788">
    <property type="entry name" value="GumN"/>
    <property type="match status" value="1"/>
</dbReference>
<evidence type="ECO:0000313" key="2">
    <source>
        <dbReference type="Proteomes" id="UP000051802"/>
    </source>
</evidence>
<evidence type="ECO:0000313" key="1">
    <source>
        <dbReference type="EMBL" id="KRG46395.1"/>
    </source>
</evidence>
<keyword evidence="2" id="KW-1185">Reference proteome</keyword>
<protein>
    <submittedName>
        <fullName evidence="1">Polysaccharide biosynthesis protein GumN</fullName>
    </submittedName>
</protein>
<reference evidence="1 2" key="1">
    <citation type="submission" date="2015-10" db="EMBL/GenBank/DDBJ databases">
        <title>Genome sequencing and analysis of members of genus Stenotrophomonas.</title>
        <authorList>
            <person name="Patil P.P."/>
            <person name="Midha S."/>
            <person name="Patil P.B."/>
        </authorList>
    </citation>
    <scope>NUCLEOTIDE SEQUENCE [LARGE SCALE GENOMIC DNA]</scope>
    <source>
        <strain evidence="1 2">JCM 16536</strain>
    </source>
</reference>
<accession>A0A0R0AMB6</accession>